<dbReference type="CDD" id="cd00077">
    <property type="entry name" value="HDc"/>
    <property type="match status" value="1"/>
</dbReference>
<keyword evidence="3" id="KW-1185">Reference proteome</keyword>
<name>A0ABS0LU99_9LACT</name>
<dbReference type="RefSeq" id="WP_197115954.1">
    <property type="nucleotide sequence ID" value="NZ_JACBXQ010000005.1"/>
</dbReference>
<evidence type="ECO:0000259" key="1">
    <source>
        <dbReference type="Pfam" id="PF01966"/>
    </source>
</evidence>
<feature type="domain" description="HD" evidence="1">
    <location>
        <begin position="38"/>
        <end position="142"/>
    </location>
</feature>
<dbReference type="Pfam" id="PF01966">
    <property type="entry name" value="HD"/>
    <property type="match status" value="1"/>
</dbReference>
<protein>
    <submittedName>
        <fullName evidence="2">HD domain-containing protein</fullName>
    </submittedName>
</protein>
<dbReference type="InterPro" id="IPR003607">
    <property type="entry name" value="HD/PDEase_dom"/>
</dbReference>
<dbReference type="Proteomes" id="UP000721415">
    <property type="component" value="Unassembled WGS sequence"/>
</dbReference>
<dbReference type="EMBL" id="JACBXQ010000005">
    <property type="protein sequence ID" value="MBG9987045.1"/>
    <property type="molecule type" value="Genomic_DNA"/>
</dbReference>
<comment type="caution">
    <text evidence="2">The sequence shown here is derived from an EMBL/GenBank/DDBJ whole genome shotgun (WGS) entry which is preliminary data.</text>
</comment>
<organism evidence="2 3">
    <name type="scientific">Facklamia lactis</name>
    <dbReference type="NCBI Taxonomy" id="2749967"/>
    <lineage>
        <taxon>Bacteria</taxon>
        <taxon>Bacillati</taxon>
        <taxon>Bacillota</taxon>
        <taxon>Bacilli</taxon>
        <taxon>Lactobacillales</taxon>
        <taxon>Aerococcaceae</taxon>
        <taxon>Facklamia</taxon>
    </lineage>
</organism>
<accession>A0ABS0LU99</accession>
<sequence length="169" mass="19281">MALTWRENKDYMEIVADLMGSEEVQALEKFVHHKVTNRLAHSISVSYRSYKIAKFLGLDEVATARAALLHDLFYYESCDKHCVGGKGHNYEHPRIALENALKLTELSEKEQDIIVKHMFGATLALPLYGESYIVTWMDKHSAICEWCAGIMNFIKNKEQSKAQAVEVSE</sequence>
<dbReference type="Gene3D" id="1.10.3210.10">
    <property type="entry name" value="Hypothetical protein af1432"/>
    <property type="match status" value="1"/>
</dbReference>
<evidence type="ECO:0000313" key="2">
    <source>
        <dbReference type="EMBL" id="MBG9987045.1"/>
    </source>
</evidence>
<gene>
    <name evidence="2" type="ORF">HZY91_09105</name>
</gene>
<evidence type="ECO:0000313" key="3">
    <source>
        <dbReference type="Proteomes" id="UP000721415"/>
    </source>
</evidence>
<dbReference type="InterPro" id="IPR006674">
    <property type="entry name" value="HD_domain"/>
</dbReference>
<proteinExistence type="predicted"/>
<dbReference type="SUPFAM" id="SSF109604">
    <property type="entry name" value="HD-domain/PDEase-like"/>
    <property type="match status" value="1"/>
</dbReference>
<reference evidence="2 3" key="1">
    <citation type="submission" date="2020-07" db="EMBL/GenBank/DDBJ databases">
        <title>Facklamia lactis sp. nov., isolated from raw milk.</title>
        <authorList>
            <person name="Doll E.V."/>
            <person name="Huptas C."/>
            <person name="Staib L."/>
            <person name="Wenning M."/>
            <person name="Scherer S."/>
        </authorList>
    </citation>
    <scope>NUCLEOTIDE SEQUENCE [LARGE SCALE GENOMIC DNA]</scope>
    <source>
        <strain evidence="2 3">DSM 111018</strain>
    </source>
</reference>